<dbReference type="AlphaFoldDB" id="A0AA40HUC6"/>
<comment type="caution">
    <text evidence="3">The sequence shown here is derived from an EMBL/GenBank/DDBJ whole genome shotgun (WGS) entry which is preliminary data.</text>
</comment>
<organism evidence="3 4">
    <name type="scientific">Cnephaeus nilssonii</name>
    <name type="common">Northern bat</name>
    <name type="synonym">Eptesicus nilssonii</name>
    <dbReference type="NCBI Taxonomy" id="3371016"/>
    <lineage>
        <taxon>Eukaryota</taxon>
        <taxon>Metazoa</taxon>
        <taxon>Chordata</taxon>
        <taxon>Craniata</taxon>
        <taxon>Vertebrata</taxon>
        <taxon>Euteleostomi</taxon>
        <taxon>Mammalia</taxon>
        <taxon>Eutheria</taxon>
        <taxon>Laurasiatheria</taxon>
        <taxon>Chiroptera</taxon>
        <taxon>Yangochiroptera</taxon>
        <taxon>Vespertilionidae</taxon>
        <taxon>Cnephaeus</taxon>
    </lineage>
</organism>
<protein>
    <recommendedName>
        <fullName evidence="2">Rec21/ENK19 domain-containing protein</fullName>
    </recommendedName>
</protein>
<feature type="transmembrane region" description="Helical" evidence="1">
    <location>
        <begin position="65"/>
        <end position="91"/>
    </location>
</feature>
<dbReference type="InterPro" id="IPR059105">
    <property type="entry name" value="Rec21/ENK19"/>
</dbReference>
<dbReference type="Proteomes" id="UP001177744">
    <property type="component" value="Unassembled WGS sequence"/>
</dbReference>
<name>A0AA40HUC6_CNENI</name>
<keyword evidence="4" id="KW-1185">Reference proteome</keyword>
<dbReference type="EMBL" id="JAULJE010000011">
    <property type="protein sequence ID" value="KAK1337116.1"/>
    <property type="molecule type" value="Genomic_DNA"/>
</dbReference>
<evidence type="ECO:0000313" key="3">
    <source>
        <dbReference type="EMBL" id="KAK1337116.1"/>
    </source>
</evidence>
<dbReference type="Pfam" id="PF15695">
    <property type="entry name" value="HERV-K_REC"/>
    <property type="match status" value="1"/>
</dbReference>
<evidence type="ECO:0000313" key="4">
    <source>
        <dbReference type="Proteomes" id="UP001177744"/>
    </source>
</evidence>
<keyword evidence="1" id="KW-1133">Transmembrane helix</keyword>
<reference evidence="3" key="1">
    <citation type="submission" date="2023-06" db="EMBL/GenBank/DDBJ databases">
        <title>Reference genome for the Northern bat (Eptesicus nilssonii), a most northern bat species.</title>
        <authorList>
            <person name="Laine V.N."/>
            <person name="Pulliainen A.T."/>
            <person name="Lilley T.M."/>
        </authorList>
    </citation>
    <scope>NUCLEOTIDE SEQUENCE</scope>
    <source>
        <strain evidence="3">BLF_Eptnil</strain>
        <tissue evidence="3">Kidney</tissue>
    </source>
</reference>
<keyword evidence="1" id="KW-0472">Membrane</keyword>
<proteinExistence type="predicted"/>
<feature type="domain" description="Rec21/ENK19" evidence="2">
    <location>
        <begin position="37"/>
        <end position="85"/>
    </location>
</feature>
<evidence type="ECO:0000259" key="2">
    <source>
        <dbReference type="Pfam" id="PF15695"/>
    </source>
</evidence>
<accession>A0AA40HUC6</accession>
<sequence>MGLPDWLPQPQIAAAPSNPLKIRSGRRMKQMANSLEVTWGMVKKMVQKAERICEETKTPRTPENILLALLTVISCAVILPGANGEVFWTYVPDPPWGFSGK</sequence>
<keyword evidence="1" id="KW-0812">Transmembrane</keyword>
<evidence type="ECO:0000256" key="1">
    <source>
        <dbReference type="SAM" id="Phobius"/>
    </source>
</evidence>
<gene>
    <name evidence="3" type="ORF">QTO34_001738</name>
</gene>